<dbReference type="PANTHER" id="PTHR15929">
    <property type="entry name" value="STORE-OPERATED CALCIUM ENTRY-ASSOCIATED REGULATORY FACTOR"/>
    <property type="match status" value="1"/>
</dbReference>
<keyword evidence="11" id="KW-0406">Ion transport</keyword>
<keyword evidence="8" id="KW-0256">Endoplasmic reticulum</keyword>
<keyword evidence="9" id="KW-0106">Calcium</keyword>
<evidence type="ECO:0000256" key="14">
    <source>
        <dbReference type="SAM" id="MobiDB-lite"/>
    </source>
</evidence>
<dbReference type="PANTHER" id="PTHR15929:SF0">
    <property type="entry name" value="STORE-OPERATED CALCIUM ENTRY-ASSOCIATED REGULATORY FACTOR"/>
    <property type="match status" value="1"/>
</dbReference>
<organism evidence="17 18">
    <name type="scientific">Claviceps aff. purpurea</name>
    <dbReference type="NCBI Taxonomy" id="1967640"/>
    <lineage>
        <taxon>Eukaryota</taxon>
        <taxon>Fungi</taxon>
        <taxon>Dikarya</taxon>
        <taxon>Ascomycota</taxon>
        <taxon>Pezizomycotina</taxon>
        <taxon>Sordariomycetes</taxon>
        <taxon>Hypocreomycetidae</taxon>
        <taxon>Hypocreales</taxon>
        <taxon>Clavicipitaceae</taxon>
        <taxon>Claviceps</taxon>
    </lineage>
</organism>
<feature type="compositionally biased region" description="Gly residues" evidence="14">
    <location>
        <begin position="191"/>
        <end position="224"/>
    </location>
</feature>
<dbReference type="AlphaFoldDB" id="A0A9P7QGX2"/>
<gene>
    <name evidence="17" type="ORF">E4U09_003107</name>
</gene>
<dbReference type="EMBL" id="SRRH01000252">
    <property type="protein sequence ID" value="KAG6293186.1"/>
    <property type="molecule type" value="Genomic_DNA"/>
</dbReference>
<evidence type="ECO:0000256" key="4">
    <source>
        <dbReference type="ARBA" id="ARBA00022448"/>
    </source>
</evidence>
<evidence type="ECO:0000256" key="6">
    <source>
        <dbReference type="ARBA" id="ARBA00022692"/>
    </source>
</evidence>
<dbReference type="GO" id="GO:2001256">
    <property type="term" value="P:regulation of store-operated calcium entry"/>
    <property type="evidence" value="ECO:0007669"/>
    <property type="project" value="InterPro"/>
</dbReference>
<sequence>MHTNILPLLLAILAPLPLTKASSRPSRAILLSQVETLTLRGHGAKTTHRRVSAIPQLKCTSSKEICNLYNVEVMRCTNQGSSYGGEDIEWSCSASLPEELKLGSTEVICEGYDSADDPYVLKGSCGVEYTLMLTSIGQARYPHIANPRGGYFSDGQGGTDGAAVLFCIIFVGVLVWILSSACKATRDSGRRGQGNRGGWGGGGGGGGGGDDGGPGGFGGSGWGTGNDPPPPYPGTKPSSASQSQPWYYPGFWSGLAGGATAGYLAGRRRNDGRGAYDGGWGGSNTWGSEPSYPRPSPAFSAPARPSTSSSQRESTGFGSTRRR</sequence>
<proteinExistence type="inferred from homology"/>
<comment type="subcellular location">
    <subcellularLocation>
        <location evidence="1">Endoplasmic reticulum membrane</location>
        <topology evidence="1">Single-pass type I membrane protein</topology>
    </subcellularLocation>
</comment>
<evidence type="ECO:0000256" key="12">
    <source>
        <dbReference type="ARBA" id="ARBA00023136"/>
    </source>
</evidence>
<evidence type="ECO:0000313" key="18">
    <source>
        <dbReference type="Proteomes" id="UP000707071"/>
    </source>
</evidence>
<feature type="region of interest" description="Disordered" evidence="14">
    <location>
        <begin position="186"/>
        <end position="243"/>
    </location>
</feature>
<keyword evidence="10 15" id="KW-1133">Transmembrane helix</keyword>
<evidence type="ECO:0000256" key="2">
    <source>
        <dbReference type="ARBA" id="ARBA00006833"/>
    </source>
</evidence>
<feature type="transmembrane region" description="Helical" evidence="15">
    <location>
        <begin position="162"/>
        <end position="182"/>
    </location>
</feature>
<evidence type="ECO:0000256" key="3">
    <source>
        <dbReference type="ARBA" id="ARBA00016584"/>
    </source>
</evidence>
<feature type="chain" id="PRO_5040370577" description="Store-operated calcium entry-associated regulatory factor" evidence="16">
    <location>
        <begin position="22"/>
        <end position="323"/>
    </location>
</feature>
<evidence type="ECO:0000256" key="13">
    <source>
        <dbReference type="ARBA" id="ARBA00031116"/>
    </source>
</evidence>
<evidence type="ECO:0000256" key="8">
    <source>
        <dbReference type="ARBA" id="ARBA00022824"/>
    </source>
</evidence>
<feature type="compositionally biased region" description="Gly residues" evidence="14">
    <location>
        <begin position="275"/>
        <end position="284"/>
    </location>
</feature>
<dbReference type="InterPro" id="IPR009567">
    <property type="entry name" value="SARAF"/>
</dbReference>
<keyword evidence="5" id="KW-0109">Calcium transport</keyword>
<evidence type="ECO:0000256" key="15">
    <source>
        <dbReference type="SAM" id="Phobius"/>
    </source>
</evidence>
<dbReference type="GO" id="GO:0006816">
    <property type="term" value="P:calcium ion transport"/>
    <property type="evidence" value="ECO:0007669"/>
    <property type="project" value="UniProtKB-KW"/>
</dbReference>
<evidence type="ECO:0000256" key="5">
    <source>
        <dbReference type="ARBA" id="ARBA00022568"/>
    </source>
</evidence>
<dbReference type="Pfam" id="PF06682">
    <property type="entry name" value="SARAF"/>
    <property type="match status" value="1"/>
</dbReference>
<keyword evidence="18" id="KW-1185">Reference proteome</keyword>
<dbReference type="Proteomes" id="UP000707071">
    <property type="component" value="Unassembled WGS sequence"/>
</dbReference>
<evidence type="ECO:0000256" key="10">
    <source>
        <dbReference type="ARBA" id="ARBA00022989"/>
    </source>
</evidence>
<feature type="signal peptide" evidence="16">
    <location>
        <begin position="1"/>
        <end position="21"/>
    </location>
</feature>
<reference evidence="17 18" key="1">
    <citation type="journal article" date="2020" name="bioRxiv">
        <title>Whole genome comparisons of ergot fungi reveals the divergence and evolution of species within the genus Claviceps are the result of varying mechanisms driving genome evolution and host range expansion.</title>
        <authorList>
            <person name="Wyka S.A."/>
            <person name="Mondo S.J."/>
            <person name="Liu M."/>
            <person name="Dettman J."/>
            <person name="Nalam V."/>
            <person name="Broders K.D."/>
        </authorList>
    </citation>
    <scope>NUCLEOTIDE SEQUENCE [LARGE SCALE GENOMIC DNA]</scope>
    <source>
        <strain evidence="17 18">Clav52</strain>
    </source>
</reference>
<keyword evidence="4" id="KW-0813">Transport</keyword>
<accession>A0A9P7QGX2</accession>
<keyword evidence="7 16" id="KW-0732">Signal</keyword>
<evidence type="ECO:0000313" key="17">
    <source>
        <dbReference type="EMBL" id="KAG6293186.1"/>
    </source>
</evidence>
<evidence type="ECO:0000256" key="11">
    <source>
        <dbReference type="ARBA" id="ARBA00023065"/>
    </source>
</evidence>
<protein>
    <recommendedName>
        <fullName evidence="3">Store-operated calcium entry-associated regulatory factor</fullName>
    </recommendedName>
    <alternativeName>
        <fullName evidence="13">Transmembrane protein 66</fullName>
    </alternativeName>
</protein>
<name>A0A9P7QGX2_9HYPO</name>
<keyword evidence="12 15" id="KW-0472">Membrane</keyword>
<feature type="compositionally biased region" description="Polar residues" evidence="14">
    <location>
        <begin position="313"/>
        <end position="323"/>
    </location>
</feature>
<feature type="compositionally biased region" description="Low complexity" evidence="14">
    <location>
        <begin position="297"/>
        <end position="312"/>
    </location>
</feature>
<evidence type="ECO:0000256" key="9">
    <source>
        <dbReference type="ARBA" id="ARBA00022837"/>
    </source>
</evidence>
<dbReference type="GO" id="GO:0005789">
    <property type="term" value="C:endoplasmic reticulum membrane"/>
    <property type="evidence" value="ECO:0007669"/>
    <property type="project" value="UniProtKB-SubCell"/>
</dbReference>
<evidence type="ECO:0000256" key="7">
    <source>
        <dbReference type="ARBA" id="ARBA00022729"/>
    </source>
</evidence>
<evidence type="ECO:0000256" key="16">
    <source>
        <dbReference type="SAM" id="SignalP"/>
    </source>
</evidence>
<comment type="caution">
    <text evidence="17">The sequence shown here is derived from an EMBL/GenBank/DDBJ whole genome shotgun (WGS) entry which is preliminary data.</text>
</comment>
<feature type="region of interest" description="Disordered" evidence="14">
    <location>
        <begin position="264"/>
        <end position="323"/>
    </location>
</feature>
<evidence type="ECO:0000256" key="1">
    <source>
        <dbReference type="ARBA" id="ARBA00004115"/>
    </source>
</evidence>
<keyword evidence="6 15" id="KW-0812">Transmembrane</keyword>
<comment type="similarity">
    <text evidence="2">Belongs to the SARAF family.</text>
</comment>